<feature type="region of interest" description="Disordered" evidence="1">
    <location>
        <begin position="78"/>
        <end position="105"/>
    </location>
</feature>
<dbReference type="Proteomes" id="UP000023152">
    <property type="component" value="Unassembled WGS sequence"/>
</dbReference>
<evidence type="ECO:0000313" key="2">
    <source>
        <dbReference type="EMBL" id="ETO10092.1"/>
    </source>
</evidence>
<evidence type="ECO:0000313" key="3">
    <source>
        <dbReference type="Proteomes" id="UP000023152"/>
    </source>
</evidence>
<name>X6M9D4_RETFI</name>
<feature type="region of interest" description="Disordered" evidence="1">
    <location>
        <begin position="39"/>
        <end position="60"/>
    </location>
</feature>
<keyword evidence="3" id="KW-1185">Reference proteome</keyword>
<dbReference type="EMBL" id="ASPP01023667">
    <property type="protein sequence ID" value="ETO10092.1"/>
    <property type="molecule type" value="Genomic_DNA"/>
</dbReference>
<proteinExistence type="predicted"/>
<accession>X6M9D4</accession>
<organism evidence="2 3">
    <name type="scientific">Reticulomyxa filosa</name>
    <dbReference type="NCBI Taxonomy" id="46433"/>
    <lineage>
        <taxon>Eukaryota</taxon>
        <taxon>Sar</taxon>
        <taxon>Rhizaria</taxon>
        <taxon>Retaria</taxon>
        <taxon>Foraminifera</taxon>
        <taxon>Monothalamids</taxon>
        <taxon>Reticulomyxidae</taxon>
        <taxon>Reticulomyxa</taxon>
    </lineage>
</organism>
<gene>
    <name evidence="2" type="ORF">RFI_27283</name>
</gene>
<evidence type="ECO:0000256" key="1">
    <source>
        <dbReference type="SAM" id="MobiDB-lite"/>
    </source>
</evidence>
<sequence length="105" mass="11794">MANLIKAALHRNKIQQIAISVDKSNDKIAKFLKQFEFRPLHENNSNKDENEQKTHATDSNSNTCTFVLSLAVLRDRLQDASKHDEESTEVKSDLPKNAGGKKSSD</sequence>
<reference evidence="2 3" key="1">
    <citation type="journal article" date="2013" name="Curr. Biol.">
        <title>The Genome of the Foraminiferan Reticulomyxa filosa.</title>
        <authorList>
            <person name="Glockner G."/>
            <person name="Hulsmann N."/>
            <person name="Schleicher M."/>
            <person name="Noegel A.A."/>
            <person name="Eichinger L."/>
            <person name="Gallinger C."/>
            <person name="Pawlowski J."/>
            <person name="Sierra R."/>
            <person name="Euteneuer U."/>
            <person name="Pillet L."/>
            <person name="Moustafa A."/>
            <person name="Platzer M."/>
            <person name="Groth M."/>
            <person name="Szafranski K."/>
            <person name="Schliwa M."/>
        </authorList>
    </citation>
    <scope>NUCLEOTIDE SEQUENCE [LARGE SCALE GENOMIC DNA]</scope>
</reference>
<comment type="caution">
    <text evidence="2">The sequence shown here is derived from an EMBL/GenBank/DDBJ whole genome shotgun (WGS) entry which is preliminary data.</text>
</comment>
<dbReference type="AlphaFoldDB" id="X6M9D4"/>
<protein>
    <submittedName>
        <fullName evidence="2">Uncharacterized protein</fullName>
    </submittedName>
</protein>
<feature type="compositionally biased region" description="Basic and acidic residues" evidence="1">
    <location>
        <begin position="78"/>
        <end position="94"/>
    </location>
</feature>
<feature type="compositionally biased region" description="Basic and acidic residues" evidence="1">
    <location>
        <begin position="39"/>
        <end position="56"/>
    </location>
</feature>